<dbReference type="EMBL" id="BAAAMK010000004">
    <property type="protein sequence ID" value="GAA1958306.1"/>
    <property type="molecule type" value="Genomic_DNA"/>
</dbReference>
<name>A0ABN2QUL2_9MICO</name>
<organism evidence="1 2">
    <name type="scientific">Agromyces allii</name>
    <dbReference type="NCBI Taxonomy" id="393607"/>
    <lineage>
        <taxon>Bacteria</taxon>
        <taxon>Bacillati</taxon>
        <taxon>Actinomycetota</taxon>
        <taxon>Actinomycetes</taxon>
        <taxon>Micrococcales</taxon>
        <taxon>Microbacteriaceae</taxon>
        <taxon>Agromyces</taxon>
    </lineage>
</organism>
<dbReference type="RefSeq" id="WP_157414061.1">
    <property type="nucleotide sequence ID" value="NZ_BAAAMK010000004.1"/>
</dbReference>
<keyword evidence="2" id="KW-1185">Reference proteome</keyword>
<gene>
    <name evidence="1" type="ORF">GCM10009717_25990</name>
</gene>
<evidence type="ECO:0000313" key="1">
    <source>
        <dbReference type="EMBL" id="GAA1958306.1"/>
    </source>
</evidence>
<comment type="caution">
    <text evidence="1">The sequence shown here is derived from an EMBL/GenBank/DDBJ whole genome shotgun (WGS) entry which is preliminary data.</text>
</comment>
<evidence type="ECO:0000313" key="2">
    <source>
        <dbReference type="Proteomes" id="UP001499954"/>
    </source>
</evidence>
<proteinExistence type="predicted"/>
<sequence length="87" mass="9762">MTCELASAEPIRIAPACADLIARLPLEQAGSQARSRRESIGRAWRAVVARLRDVLRPDPVDLLDDYPESERARALGRQFAALHWVNR</sequence>
<accession>A0ABN2QUL2</accession>
<reference evidence="1 2" key="1">
    <citation type="journal article" date="2019" name="Int. J. Syst. Evol. Microbiol.">
        <title>The Global Catalogue of Microorganisms (GCM) 10K type strain sequencing project: providing services to taxonomists for standard genome sequencing and annotation.</title>
        <authorList>
            <consortium name="The Broad Institute Genomics Platform"/>
            <consortium name="The Broad Institute Genome Sequencing Center for Infectious Disease"/>
            <person name="Wu L."/>
            <person name="Ma J."/>
        </authorList>
    </citation>
    <scope>NUCLEOTIDE SEQUENCE [LARGE SCALE GENOMIC DNA]</scope>
    <source>
        <strain evidence="1 2">JCM 13584</strain>
    </source>
</reference>
<dbReference type="Proteomes" id="UP001499954">
    <property type="component" value="Unassembled WGS sequence"/>
</dbReference>
<protein>
    <submittedName>
        <fullName evidence="1">Uncharacterized protein</fullName>
    </submittedName>
</protein>